<keyword evidence="3" id="KW-1185">Reference proteome</keyword>
<accession>A0ABS8VTA1</accession>
<feature type="chain" id="PRO_5045915373" description="DUF4412 domain-containing protein" evidence="1">
    <location>
        <begin position="30"/>
        <end position="202"/>
    </location>
</feature>
<evidence type="ECO:0000313" key="2">
    <source>
        <dbReference type="EMBL" id="MCE0744203.1"/>
    </source>
</evidence>
<proteinExistence type="predicted"/>
<dbReference type="Proteomes" id="UP001521074">
    <property type="component" value="Unassembled WGS sequence"/>
</dbReference>
<evidence type="ECO:0000256" key="1">
    <source>
        <dbReference type="SAM" id="SignalP"/>
    </source>
</evidence>
<dbReference type="EMBL" id="JAJSOJ010000030">
    <property type="protein sequence ID" value="MCE0744203.1"/>
    <property type="molecule type" value="Genomic_DNA"/>
</dbReference>
<protein>
    <recommendedName>
        <fullName evidence="4">DUF4412 domain-containing protein</fullName>
    </recommendedName>
</protein>
<feature type="signal peptide" evidence="1">
    <location>
        <begin position="1"/>
        <end position="29"/>
    </location>
</feature>
<evidence type="ECO:0000313" key="3">
    <source>
        <dbReference type="Proteomes" id="UP001521074"/>
    </source>
</evidence>
<evidence type="ECO:0008006" key="4">
    <source>
        <dbReference type="Google" id="ProtNLM"/>
    </source>
</evidence>
<sequence length="202" mass="22074">MKNLIVRRGSQLLLSLTLAASIYSHNARAEETDPSSASGPYVTPSVDVSVHYEMVSPQSPLPVHQDMHWQVASLRQRIDPENSAVYMVTSWSDHTLTVVDTLGHRRSVMPAPGATLTLPGQIPPGSFRKLGTDMVSGQLCTVWRTTDQDGHESDACYTQDGILLQVKQQGRILVRALSVDRTPQPDALFAIPESYSAVAPAR</sequence>
<gene>
    <name evidence="2" type="ORF">LWC05_09950</name>
</gene>
<reference evidence="2 3" key="1">
    <citation type="submission" date="2021-12" db="EMBL/GenBank/DDBJ databases">
        <title>Genome sequence of Acetobacter sicerae DmPark20a_162.</title>
        <authorList>
            <person name="Chaston J.M."/>
        </authorList>
    </citation>
    <scope>NUCLEOTIDE SEQUENCE [LARGE SCALE GENOMIC DNA]</scope>
    <source>
        <strain evidence="2 3">DmPark20a_162</strain>
    </source>
</reference>
<comment type="caution">
    <text evidence="2">The sequence shown here is derived from an EMBL/GenBank/DDBJ whole genome shotgun (WGS) entry which is preliminary data.</text>
</comment>
<name>A0ABS8VTA1_9PROT</name>
<organism evidence="2 3">
    <name type="scientific">Acetobacter sicerae</name>
    <dbReference type="NCBI Taxonomy" id="85325"/>
    <lineage>
        <taxon>Bacteria</taxon>
        <taxon>Pseudomonadati</taxon>
        <taxon>Pseudomonadota</taxon>
        <taxon>Alphaproteobacteria</taxon>
        <taxon>Acetobacterales</taxon>
        <taxon>Acetobacteraceae</taxon>
        <taxon>Acetobacter</taxon>
    </lineage>
</organism>
<dbReference type="RefSeq" id="WP_232877899.1">
    <property type="nucleotide sequence ID" value="NZ_JAJSOJ010000030.1"/>
</dbReference>
<keyword evidence="1" id="KW-0732">Signal</keyword>